<dbReference type="GO" id="GO:0022857">
    <property type="term" value="F:transmembrane transporter activity"/>
    <property type="evidence" value="ECO:0007669"/>
    <property type="project" value="InterPro"/>
</dbReference>
<dbReference type="PROSITE" id="PS50850">
    <property type="entry name" value="MFS"/>
    <property type="match status" value="1"/>
</dbReference>
<keyword evidence="4 6" id="KW-1133">Transmembrane helix</keyword>
<feature type="transmembrane region" description="Helical" evidence="6">
    <location>
        <begin position="271"/>
        <end position="293"/>
    </location>
</feature>
<evidence type="ECO:0000256" key="5">
    <source>
        <dbReference type="ARBA" id="ARBA00023136"/>
    </source>
</evidence>
<protein>
    <recommendedName>
        <fullName evidence="7">Major facilitator superfamily (MFS) profile domain-containing protein</fullName>
    </recommendedName>
</protein>
<evidence type="ECO:0000256" key="1">
    <source>
        <dbReference type="ARBA" id="ARBA00004141"/>
    </source>
</evidence>
<dbReference type="AlphaFoldDB" id="T0GFQ6"/>
<dbReference type="RefSeq" id="WP_021239341.1">
    <property type="nucleotide sequence ID" value="NZ_ATHO01000145.1"/>
</dbReference>
<dbReference type="CDD" id="cd17328">
    <property type="entry name" value="MFS_spinster_like"/>
    <property type="match status" value="1"/>
</dbReference>
<evidence type="ECO:0000256" key="2">
    <source>
        <dbReference type="ARBA" id="ARBA00022448"/>
    </source>
</evidence>
<feature type="domain" description="Major facilitator superfamily (MFS) profile" evidence="7">
    <location>
        <begin position="27"/>
        <end position="437"/>
    </location>
</feature>
<name>T0GFQ6_9SPHN</name>
<dbReference type="InterPro" id="IPR036259">
    <property type="entry name" value="MFS_trans_sf"/>
</dbReference>
<comment type="subcellular location">
    <subcellularLocation>
        <location evidence="1">Membrane</location>
        <topology evidence="1">Multi-pass membrane protein</topology>
    </subcellularLocation>
</comment>
<gene>
    <name evidence="8" type="ORF">L288_16455</name>
</gene>
<evidence type="ECO:0000256" key="6">
    <source>
        <dbReference type="SAM" id="Phobius"/>
    </source>
</evidence>
<feature type="transmembrane region" description="Helical" evidence="6">
    <location>
        <begin position="23"/>
        <end position="40"/>
    </location>
</feature>
<feature type="transmembrane region" description="Helical" evidence="6">
    <location>
        <begin position="331"/>
        <end position="356"/>
    </location>
</feature>
<feature type="transmembrane region" description="Helical" evidence="6">
    <location>
        <begin position="151"/>
        <end position="176"/>
    </location>
</feature>
<dbReference type="InterPro" id="IPR044770">
    <property type="entry name" value="MFS_spinster-like"/>
</dbReference>
<dbReference type="Gene3D" id="1.20.1250.20">
    <property type="entry name" value="MFS general substrate transporter like domains"/>
    <property type="match status" value="2"/>
</dbReference>
<dbReference type="PATRIC" id="fig|1329909.3.peg.3168"/>
<keyword evidence="3 6" id="KW-0812">Transmembrane</keyword>
<dbReference type="SUPFAM" id="SSF103473">
    <property type="entry name" value="MFS general substrate transporter"/>
    <property type="match status" value="1"/>
</dbReference>
<evidence type="ECO:0000256" key="3">
    <source>
        <dbReference type="ARBA" id="ARBA00022692"/>
    </source>
</evidence>
<dbReference type="InterPro" id="IPR011701">
    <property type="entry name" value="MFS"/>
</dbReference>
<feature type="transmembrane region" description="Helical" evidence="6">
    <location>
        <begin position="182"/>
        <end position="201"/>
    </location>
</feature>
<reference evidence="8 9" key="1">
    <citation type="journal article" date="2013" name="Genome Announc.">
        <title>Draft Genome Sequence of Sphingobium quisquiliarum Strain P25T, a Novel Hexachlorocyclohexane (HCH)-Degrading Bacterium Isolated from an HCH Dumpsite.</title>
        <authorList>
            <person name="Kumar Singh A."/>
            <person name="Sangwan N."/>
            <person name="Sharma A."/>
            <person name="Gupta V."/>
            <person name="Khurana J.P."/>
            <person name="Lal R."/>
        </authorList>
    </citation>
    <scope>NUCLEOTIDE SEQUENCE [LARGE SCALE GENOMIC DNA]</scope>
    <source>
        <strain evidence="8 9">P25</strain>
    </source>
</reference>
<dbReference type="GO" id="GO:0016020">
    <property type="term" value="C:membrane"/>
    <property type="evidence" value="ECO:0007669"/>
    <property type="project" value="UniProtKB-SubCell"/>
</dbReference>
<evidence type="ECO:0000256" key="4">
    <source>
        <dbReference type="ARBA" id="ARBA00022989"/>
    </source>
</evidence>
<evidence type="ECO:0000259" key="7">
    <source>
        <dbReference type="PROSITE" id="PS50850"/>
    </source>
</evidence>
<accession>T0GFQ6</accession>
<organism evidence="8 9">
    <name type="scientific">Sphingobium quisquiliarum P25</name>
    <dbReference type="NCBI Taxonomy" id="1329909"/>
    <lineage>
        <taxon>Bacteria</taxon>
        <taxon>Pseudomonadati</taxon>
        <taxon>Pseudomonadota</taxon>
        <taxon>Alphaproteobacteria</taxon>
        <taxon>Sphingomonadales</taxon>
        <taxon>Sphingomonadaceae</taxon>
        <taxon>Sphingobium</taxon>
    </lineage>
</organism>
<keyword evidence="9" id="KW-1185">Reference proteome</keyword>
<feature type="transmembrane region" description="Helical" evidence="6">
    <location>
        <begin position="305"/>
        <end position="325"/>
    </location>
</feature>
<feature type="transmembrane region" description="Helical" evidence="6">
    <location>
        <begin position="61"/>
        <end position="82"/>
    </location>
</feature>
<proteinExistence type="predicted"/>
<sequence>MGISEMTETSAPQGAKPAERPPYRLYVLLLLLLLNSLSYADRHLFSILIPAIKAEFGISDSLLGLIGGPGFIVSYVLCSMPFACLADRWSRRGVLALAATLWSAATAACGAAGNAVQLALARFVVGIGEAGGLPPSQSVLASLYGEDRRSAAMGVLASGTYFGLILGLLGGAAIAAQWGWRAAFLILALPGFPLALLIWFTGPRRRPHELRPGTGRDGPGFWTSVRMFWNIKSLRLVALGVGTFNIFGYAGAVWMPAYFMRSHGMSVVEAGAWLGVGSAIGGITGSIASGAMVDRLRRRGEHWQLRLPAIAFLLSFPQNIFMFTMPGGAGIALGGLHIPGVALMTVLGGFLAACWAGPSFSAAARLVAPSQRAQATAMLVVIINIIGSMIGPSLSGFVSDLLTARLGGESLRVSLLIMSLLTVAGGLLFWRASVHYPRDLGARDTI</sequence>
<keyword evidence="5 6" id="KW-0472">Membrane</keyword>
<feature type="transmembrane region" description="Helical" evidence="6">
    <location>
        <begin position="94"/>
        <end position="113"/>
    </location>
</feature>
<dbReference type="PANTHER" id="PTHR23505:SF79">
    <property type="entry name" value="PROTEIN SPINSTER"/>
    <property type="match status" value="1"/>
</dbReference>
<comment type="caution">
    <text evidence="8">The sequence shown here is derived from an EMBL/GenBank/DDBJ whole genome shotgun (WGS) entry which is preliminary data.</text>
</comment>
<dbReference type="PANTHER" id="PTHR23505">
    <property type="entry name" value="SPINSTER"/>
    <property type="match status" value="1"/>
</dbReference>
<dbReference type="Pfam" id="PF07690">
    <property type="entry name" value="MFS_1"/>
    <property type="match status" value="1"/>
</dbReference>
<dbReference type="EMBL" id="ATHO01000145">
    <property type="protein sequence ID" value="EQB02586.1"/>
    <property type="molecule type" value="Genomic_DNA"/>
</dbReference>
<evidence type="ECO:0000313" key="8">
    <source>
        <dbReference type="EMBL" id="EQB02586.1"/>
    </source>
</evidence>
<feature type="transmembrane region" description="Helical" evidence="6">
    <location>
        <begin position="377"/>
        <end position="398"/>
    </location>
</feature>
<feature type="transmembrane region" description="Helical" evidence="6">
    <location>
        <begin position="236"/>
        <end position="259"/>
    </location>
</feature>
<feature type="transmembrane region" description="Helical" evidence="6">
    <location>
        <begin position="410"/>
        <end position="430"/>
    </location>
</feature>
<dbReference type="Proteomes" id="UP000015525">
    <property type="component" value="Unassembled WGS sequence"/>
</dbReference>
<evidence type="ECO:0000313" key="9">
    <source>
        <dbReference type="Proteomes" id="UP000015525"/>
    </source>
</evidence>
<dbReference type="InterPro" id="IPR020846">
    <property type="entry name" value="MFS_dom"/>
</dbReference>
<keyword evidence="2" id="KW-0813">Transport</keyword>